<dbReference type="EMBL" id="CAJVQB010001686">
    <property type="protein sequence ID" value="CAG8546032.1"/>
    <property type="molecule type" value="Genomic_DNA"/>
</dbReference>
<evidence type="ECO:0000256" key="1">
    <source>
        <dbReference type="SAM" id="Phobius"/>
    </source>
</evidence>
<organism evidence="2 3">
    <name type="scientific">Gigaspora margarita</name>
    <dbReference type="NCBI Taxonomy" id="4874"/>
    <lineage>
        <taxon>Eukaryota</taxon>
        <taxon>Fungi</taxon>
        <taxon>Fungi incertae sedis</taxon>
        <taxon>Mucoromycota</taxon>
        <taxon>Glomeromycotina</taxon>
        <taxon>Glomeromycetes</taxon>
        <taxon>Diversisporales</taxon>
        <taxon>Gigasporaceae</taxon>
        <taxon>Gigaspora</taxon>
    </lineage>
</organism>
<accession>A0ABN7UAS5</accession>
<reference evidence="2 3" key="1">
    <citation type="submission" date="2021-06" db="EMBL/GenBank/DDBJ databases">
        <authorList>
            <person name="Kallberg Y."/>
            <person name="Tangrot J."/>
            <person name="Rosling A."/>
        </authorList>
    </citation>
    <scope>NUCLEOTIDE SEQUENCE [LARGE SCALE GENOMIC DNA]</scope>
    <source>
        <strain evidence="2 3">120-4 pot B 10/14</strain>
    </source>
</reference>
<evidence type="ECO:0000313" key="2">
    <source>
        <dbReference type="EMBL" id="CAG8546032.1"/>
    </source>
</evidence>
<keyword evidence="1" id="KW-1133">Transmembrane helix</keyword>
<feature type="transmembrane region" description="Helical" evidence="1">
    <location>
        <begin position="199"/>
        <end position="220"/>
    </location>
</feature>
<keyword evidence="1" id="KW-0472">Membrane</keyword>
<gene>
    <name evidence="2" type="ORF">GMARGA_LOCUS4321</name>
</gene>
<protein>
    <submittedName>
        <fullName evidence="2">3635_t:CDS:1</fullName>
    </submittedName>
</protein>
<name>A0ABN7UAS5_GIGMA</name>
<keyword evidence="3" id="KW-1185">Reference proteome</keyword>
<comment type="caution">
    <text evidence="2">The sequence shown here is derived from an EMBL/GenBank/DDBJ whole genome shotgun (WGS) entry which is preliminary data.</text>
</comment>
<evidence type="ECO:0000313" key="3">
    <source>
        <dbReference type="Proteomes" id="UP000789901"/>
    </source>
</evidence>
<sequence>MQYLTSQCSAANLHCDINSQEYVYVMAGKENQTISWCLCNLPMNTSIQIDCNITIKGGLFPTITLEYPNYIRQPREEDLSQVLARKNELSDLNEIKNNLFTIMEGALSPPFLDSDLITVNVATQLASAWSCEPGNFICAQHSGAVATIRYVGALLETAYFLYIVDNYGNITEWMVKNSSTGLFKVSHRVCLGGNNPMQFIGLMIAIPLILVIVGLLPILYNDKLWWLAADIGNNYIALIRSINPFYGSWKNKFVRPGENQPKNVILSKFGDKDNHIGLFPIIQDEEPITNIDPID</sequence>
<proteinExistence type="predicted"/>
<dbReference type="Proteomes" id="UP000789901">
    <property type="component" value="Unassembled WGS sequence"/>
</dbReference>
<keyword evidence="1" id="KW-0812">Transmembrane</keyword>